<dbReference type="GO" id="GO:0000967">
    <property type="term" value="P:rRNA 5'-end processing"/>
    <property type="evidence" value="ECO:0007669"/>
    <property type="project" value="UniProtKB-UniRule"/>
</dbReference>
<dbReference type="PATRIC" id="fig|1359167.3.peg.353"/>
<comment type="subcellular location">
    <subcellularLocation>
        <location evidence="5">Cytoplasm</location>
    </subcellularLocation>
</comment>
<keyword evidence="3 5" id="KW-0540">Nuclease</keyword>
<accession>A0A0F3NCH3</accession>
<proteinExistence type="inferred from homology"/>
<dbReference type="CDD" id="cd16964">
    <property type="entry name" value="YqgF"/>
    <property type="match status" value="1"/>
</dbReference>
<dbReference type="InterPro" id="IPR012337">
    <property type="entry name" value="RNaseH-like_sf"/>
</dbReference>
<dbReference type="SMART" id="SM00732">
    <property type="entry name" value="YqgFc"/>
    <property type="match status" value="1"/>
</dbReference>
<dbReference type="AlphaFoldDB" id="A0A0F3NCH3"/>
<protein>
    <recommendedName>
        <fullName evidence="5">Putative pre-16S rRNA nuclease</fullName>
        <ecNumber evidence="5">3.1.-.-</ecNumber>
    </recommendedName>
</protein>
<evidence type="ECO:0000256" key="1">
    <source>
        <dbReference type="ARBA" id="ARBA00022490"/>
    </source>
</evidence>
<dbReference type="Pfam" id="PF03652">
    <property type="entry name" value="RuvX"/>
    <property type="match status" value="1"/>
</dbReference>
<comment type="function">
    <text evidence="5">Could be a nuclease involved in processing of the 5'-end of pre-16S rRNA.</text>
</comment>
<evidence type="ECO:0000259" key="6">
    <source>
        <dbReference type="SMART" id="SM00732"/>
    </source>
</evidence>
<keyword evidence="2 5" id="KW-0690">Ribosome biogenesis</keyword>
<name>A0A0F3NCH3_9RICK</name>
<dbReference type="EC" id="3.1.-.-" evidence="5"/>
<keyword evidence="4 5" id="KW-0378">Hydrolase</keyword>
<dbReference type="EMBL" id="LANU01000002">
    <property type="protein sequence ID" value="KJV65427.1"/>
    <property type="molecule type" value="Genomic_DNA"/>
</dbReference>
<feature type="domain" description="YqgF/RNase H-like" evidence="6">
    <location>
        <begin position="17"/>
        <end position="117"/>
    </location>
</feature>
<organism evidence="7 8">
    <name type="scientific">Ehrlichia cf. muris str. EmCRT</name>
    <dbReference type="NCBI Taxonomy" id="1359167"/>
    <lineage>
        <taxon>Bacteria</taxon>
        <taxon>Pseudomonadati</taxon>
        <taxon>Pseudomonadota</taxon>
        <taxon>Alphaproteobacteria</taxon>
        <taxon>Rickettsiales</taxon>
        <taxon>Anaplasmataceae</taxon>
        <taxon>Ehrlichia</taxon>
    </lineage>
</organism>
<comment type="caution">
    <text evidence="7">The sequence shown here is derived from an EMBL/GenBank/DDBJ whole genome shotgun (WGS) entry which is preliminary data.</text>
</comment>
<evidence type="ECO:0000313" key="8">
    <source>
        <dbReference type="Proteomes" id="UP000033546"/>
    </source>
</evidence>
<keyword evidence="1 5" id="KW-0963">Cytoplasm</keyword>
<evidence type="ECO:0000313" key="7">
    <source>
        <dbReference type="EMBL" id="KJV65427.1"/>
    </source>
</evidence>
<dbReference type="NCBIfam" id="TIGR00250">
    <property type="entry name" value="RNAse_H_YqgF"/>
    <property type="match status" value="1"/>
</dbReference>
<dbReference type="SUPFAM" id="SSF53098">
    <property type="entry name" value="Ribonuclease H-like"/>
    <property type="match status" value="1"/>
</dbReference>
<evidence type="ECO:0000256" key="5">
    <source>
        <dbReference type="HAMAP-Rule" id="MF_00651"/>
    </source>
</evidence>
<dbReference type="HAMAP" id="MF_00651">
    <property type="entry name" value="Nuclease_YqgF"/>
    <property type="match status" value="1"/>
</dbReference>
<gene>
    <name evidence="7" type="ORF">EMUCRT_0368</name>
</gene>
<dbReference type="InterPro" id="IPR037027">
    <property type="entry name" value="YqgF/RNaseH-like_dom_sf"/>
</dbReference>
<dbReference type="Proteomes" id="UP000033546">
    <property type="component" value="Unassembled WGS sequence"/>
</dbReference>
<reference evidence="7 8" key="1">
    <citation type="submission" date="2015-02" db="EMBL/GenBank/DDBJ databases">
        <title>Genome Sequencing of Rickettsiales.</title>
        <authorList>
            <person name="Daugherty S.C."/>
            <person name="Su Q."/>
            <person name="Abolude K."/>
            <person name="Beier-Sexton M."/>
            <person name="Carlyon J.A."/>
            <person name="Carter R."/>
            <person name="Day N.P."/>
            <person name="Dumler S.J."/>
            <person name="Dyachenko V."/>
            <person name="Godinez A."/>
            <person name="Kurtti T.J."/>
            <person name="Lichay M."/>
            <person name="Mullins K.E."/>
            <person name="Ott S."/>
            <person name="Pappas-Brown V."/>
            <person name="Paris D.H."/>
            <person name="Patel P."/>
            <person name="Richards A.L."/>
            <person name="Sadzewicz L."/>
            <person name="Sears K."/>
            <person name="Seidman D."/>
            <person name="Sengamalay N."/>
            <person name="Stenos J."/>
            <person name="Tallon L.J."/>
            <person name="Vincent G."/>
            <person name="Fraser C.M."/>
            <person name="Munderloh U."/>
            <person name="Dunning-Hotopp J.C."/>
        </authorList>
    </citation>
    <scope>NUCLEOTIDE SEQUENCE [LARGE SCALE GENOMIC DNA]</scope>
    <source>
        <strain evidence="7 8">EmCRT</strain>
    </source>
</reference>
<evidence type="ECO:0000256" key="4">
    <source>
        <dbReference type="ARBA" id="ARBA00022801"/>
    </source>
</evidence>
<dbReference type="InterPro" id="IPR005227">
    <property type="entry name" value="YqgF"/>
</dbReference>
<evidence type="ECO:0000256" key="2">
    <source>
        <dbReference type="ARBA" id="ARBA00022517"/>
    </source>
</evidence>
<sequence>MLYKNIDEFVEVIDKTKRIMGLDFGEKKIGIALSDRTNLVAMPYSVYMRRSTRKDLGSLYSILIENGVGSMIIGWPIELNGLENELCQKVVLFANRIIVKYDINVYLHDERYSTAMATRVAKLANIKRKESQAIDDKISAVLILQQVLDIIKVYQM</sequence>
<dbReference type="PANTHER" id="PTHR33317">
    <property type="entry name" value="POLYNUCLEOTIDYL TRANSFERASE, RIBONUCLEASE H-LIKE SUPERFAMILY PROTEIN"/>
    <property type="match status" value="1"/>
</dbReference>
<comment type="similarity">
    <text evidence="5">Belongs to the YqgF HJR family.</text>
</comment>
<dbReference type="RefSeq" id="WP_045804739.1">
    <property type="nucleotide sequence ID" value="NZ_LANU01000002.1"/>
</dbReference>
<dbReference type="Gene3D" id="3.30.420.140">
    <property type="entry name" value="YqgF/RNase H-like domain"/>
    <property type="match status" value="1"/>
</dbReference>
<dbReference type="GO" id="GO:0016788">
    <property type="term" value="F:hydrolase activity, acting on ester bonds"/>
    <property type="evidence" value="ECO:0007669"/>
    <property type="project" value="UniProtKB-UniRule"/>
</dbReference>
<dbReference type="PANTHER" id="PTHR33317:SF4">
    <property type="entry name" value="POLYNUCLEOTIDYL TRANSFERASE, RIBONUCLEASE H-LIKE SUPERFAMILY PROTEIN"/>
    <property type="match status" value="1"/>
</dbReference>
<dbReference type="GO" id="GO:0005829">
    <property type="term" value="C:cytosol"/>
    <property type="evidence" value="ECO:0007669"/>
    <property type="project" value="TreeGrafter"/>
</dbReference>
<dbReference type="GO" id="GO:0004518">
    <property type="term" value="F:nuclease activity"/>
    <property type="evidence" value="ECO:0007669"/>
    <property type="project" value="UniProtKB-KW"/>
</dbReference>
<evidence type="ECO:0000256" key="3">
    <source>
        <dbReference type="ARBA" id="ARBA00022722"/>
    </source>
</evidence>
<dbReference type="InterPro" id="IPR006641">
    <property type="entry name" value="YqgF/RNaseH-like_dom"/>
</dbReference>